<dbReference type="CDD" id="cd00093">
    <property type="entry name" value="HTH_XRE"/>
    <property type="match status" value="1"/>
</dbReference>
<sequence length="97" mass="10729">MKYTMGHLLSLVRAAMGLSQDGLADRLHISKSIISRYETGDRKLSKVRFEGICRELGLSKKLVELLIADSVSPKNTDIARELGLILLTRLSSSQVKS</sequence>
<dbReference type="PROSITE" id="PS50943">
    <property type="entry name" value="HTH_CROC1"/>
    <property type="match status" value="1"/>
</dbReference>
<organism evidence="2 3">
    <name type="scientific">Candidatus Collierbacteria bacterium RIFOXYD1_FULL_40_9</name>
    <dbReference type="NCBI Taxonomy" id="1817731"/>
    <lineage>
        <taxon>Bacteria</taxon>
        <taxon>Candidatus Collieribacteriota</taxon>
    </lineage>
</organism>
<dbReference type="InterPro" id="IPR001387">
    <property type="entry name" value="Cro/C1-type_HTH"/>
</dbReference>
<evidence type="ECO:0000313" key="2">
    <source>
        <dbReference type="EMBL" id="OGD81469.1"/>
    </source>
</evidence>
<dbReference type="SMART" id="SM00530">
    <property type="entry name" value="HTH_XRE"/>
    <property type="match status" value="1"/>
</dbReference>
<dbReference type="Proteomes" id="UP000179237">
    <property type="component" value="Unassembled WGS sequence"/>
</dbReference>
<reference evidence="2 3" key="1">
    <citation type="journal article" date="2016" name="Nat. Commun.">
        <title>Thousands of microbial genomes shed light on interconnected biogeochemical processes in an aquifer system.</title>
        <authorList>
            <person name="Anantharaman K."/>
            <person name="Brown C.T."/>
            <person name="Hug L.A."/>
            <person name="Sharon I."/>
            <person name="Castelle C.J."/>
            <person name="Probst A.J."/>
            <person name="Thomas B.C."/>
            <person name="Singh A."/>
            <person name="Wilkins M.J."/>
            <person name="Karaoz U."/>
            <person name="Brodie E.L."/>
            <person name="Williams K.H."/>
            <person name="Hubbard S.S."/>
            <person name="Banfield J.F."/>
        </authorList>
    </citation>
    <scope>NUCLEOTIDE SEQUENCE [LARGE SCALE GENOMIC DNA]</scope>
</reference>
<gene>
    <name evidence="2" type="ORF">A2572_02460</name>
</gene>
<evidence type="ECO:0000313" key="3">
    <source>
        <dbReference type="Proteomes" id="UP000179237"/>
    </source>
</evidence>
<protein>
    <recommendedName>
        <fullName evidence="1">HTH cro/C1-type domain-containing protein</fullName>
    </recommendedName>
</protein>
<accession>A0A1F5FPD5</accession>
<dbReference type="SUPFAM" id="SSF47413">
    <property type="entry name" value="lambda repressor-like DNA-binding domains"/>
    <property type="match status" value="1"/>
</dbReference>
<proteinExistence type="predicted"/>
<dbReference type="Pfam" id="PF13560">
    <property type="entry name" value="HTH_31"/>
    <property type="match status" value="1"/>
</dbReference>
<feature type="domain" description="HTH cro/C1-type" evidence="1">
    <location>
        <begin position="9"/>
        <end position="63"/>
    </location>
</feature>
<comment type="caution">
    <text evidence="2">The sequence shown here is derived from an EMBL/GenBank/DDBJ whole genome shotgun (WGS) entry which is preliminary data.</text>
</comment>
<evidence type="ECO:0000259" key="1">
    <source>
        <dbReference type="PROSITE" id="PS50943"/>
    </source>
</evidence>
<dbReference type="InterPro" id="IPR010982">
    <property type="entry name" value="Lambda_DNA-bd_dom_sf"/>
</dbReference>
<dbReference type="Gene3D" id="1.10.260.40">
    <property type="entry name" value="lambda repressor-like DNA-binding domains"/>
    <property type="match status" value="1"/>
</dbReference>
<dbReference type="EMBL" id="MFAQ01000043">
    <property type="protein sequence ID" value="OGD81469.1"/>
    <property type="molecule type" value="Genomic_DNA"/>
</dbReference>
<name>A0A1F5FPD5_9BACT</name>
<dbReference type="GO" id="GO:0003677">
    <property type="term" value="F:DNA binding"/>
    <property type="evidence" value="ECO:0007669"/>
    <property type="project" value="InterPro"/>
</dbReference>
<dbReference type="AlphaFoldDB" id="A0A1F5FPD5"/>